<dbReference type="GO" id="GO:0055070">
    <property type="term" value="P:copper ion homeostasis"/>
    <property type="evidence" value="ECO:0007669"/>
    <property type="project" value="TreeGrafter"/>
</dbReference>
<evidence type="ECO:0000313" key="9">
    <source>
        <dbReference type="EMBL" id="MBZ1349471.1"/>
    </source>
</evidence>
<dbReference type="Proteomes" id="UP000739565">
    <property type="component" value="Unassembled WGS sequence"/>
</dbReference>
<sequence>MPTSIFSINRPLTANELAARRTDLVRLGLAWLAMMQVMMFALPGYLRIDAGPNDSIEVLDWAILLMNWASLTLSIPVVLYSAWPIWGGLRRALKHRRVTMDVPVSISIVAAFIPSAIATVRGEGEVYFDSVTMFVAFLLTARYFEQRARQSLQTGVLGRSLRRLSEPLRIQSDRVATVFVLTQMGFAFVIAALWWLTQPEHALDILVALLVMSCPCALSLAVPASLAATHVSLAAHPDLSEEERAQLFVRTRTVARQNLYGSLGWHILTMPLAAVGLVTPWLATLLMFISSMAVIFNAWRLYRLPERMVKAQRRAFGSTGATA</sequence>
<feature type="transmembrane region" description="Helical" evidence="8">
    <location>
        <begin position="24"/>
        <end position="45"/>
    </location>
</feature>
<organism evidence="9 10">
    <name type="scientific">Zwartia hollandica</name>
    <dbReference type="NCBI Taxonomy" id="324606"/>
    <lineage>
        <taxon>Bacteria</taxon>
        <taxon>Pseudomonadati</taxon>
        <taxon>Pseudomonadota</taxon>
        <taxon>Betaproteobacteria</taxon>
        <taxon>Burkholderiales</taxon>
        <taxon>Alcaligenaceae</taxon>
        <taxon>Zwartia</taxon>
    </lineage>
</organism>
<proteinExistence type="predicted"/>
<feature type="transmembrane region" description="Helical" evidence="8">
    <location>
        <begin position="202"/>
        <end position="222"/>
    </location>
</feature>
<evidence type="ECO:0000256" key="5">
    <source>
        <dbReference type="ARBA" id="ARBA00022842"/>
    </source>
</evidence>
<feature type="transmembrane region" description="Helical" evidence="8">
    <location>
        <begin position="65"/>
        <end position="86"/>
    </location>
</feature>
<keyword evidence="8" id="KW-0812">Transmembrane</keyword>
<keyword evidence="4" id="KW-0597">Phosphoprotein</keyword>
<keyword evidence="6" id="KW-1278">Translocase</keyword>
<dbReference type="PANTHER" id="PTHR43520:SF5">
    <property type="entry name" value="CATION-TRANSPORTING P-TYPE ATPASE-RELATED"/>
    <property type="match status" value="1"/>
</dbReference>
<feature type="transmembrane region" description="Helical" evidence="8">
    <location>
        <begin position="126"/>
        <end position="144"/>
    </location>
</feature>
<comment type="subcellular location">
    <subcellularLocation>
        <location evidence="1">Cell membrane</location>
        <topology evidence="1">Multi-pass membrane protein</topology>
    </subcellularLocation>
</comment>
<feature type="transmembrane region" description="Helical" evidence="8">
    <location>
        <begin position="259"/>
        <end position="278"/>
    </location>
</feature>
<name>A0A953NA19_9BURK</name>
<keyword evidence="5" id="KW-0460">Magnesium</keyword>
<dbReference type="GO" id="GO:0043682">
    <property type="term" value="F:P-type divalent copper transporter activity"/>
    <property type="evidence" value="ECO:0007669"/>
    <property type="project" value="TreeGrafter"/>
</dbReference>
<keyword evidence="8" id="KW-0472">Membrane</keyword>
<dbReference type="GO" id="GO:0005886">
    <property type="term" value="C:plasma membrane"/>
    <property type="evidence" value="ECO:0007669"/>
    <property type="project" value="UniProtKB-SubCell"/>
</dbReference>
<feature type="transmembrane region" description="Helical" evidence="8">
    <location>
        <begin position="98"/>
        <end position="120"/>
    </location>
</feature>
<comment type="caution">
    <text evidence="9">The sequence shown here is derived from an EMBL/GenBank/DDBJ whole genome shotgun (WGS) entry which is preliminary data.</text>
</comment>
<evidence type="ECO:0000256" key="8">
    <source>
        <dbReference type="SAM" id="Phobius"/>
    </source>
</evidence>
<evidence type="ECO:0000256" key="6">
    <source>
        <dbReference type="ARBA" id="ARBA00022967"/>
    </source>
</evidence>
<accession>A0A953NA19</accession>
<keyword evidence="8" id="KW-1133">Transmembrane helix</keyword>
<evidence type="ECO:0000313" key="10">
    <source>
        <dbReference type="Proteomes" id="UP000739565"/>
    </source>
</evidence>
<evidence type="ECO:0000256" key="3">
    <source>
        <dbReference type="ARBA" id="ARBA00022475"/>
    </source>
</evidence>
<evidence type="ECO:0000256" key="2">
    <source>
        <dbReference type="ARBA" id="ARBA00022448"/>
    </source>
</evidence>
<dbReference type="EMBL" id="JAHXRI010000004">
    <property type="protein sequence ID" value="MBZ1349471.1"/>
    <property type="molecule type" value="Genomic_DNA"/>
</dbReference>
<evidence type="ECO:0000256" key="7">
    <source>
        <dbReference type="ARBA" id="ARBA00023065"/>
    </source>
</evidence>
<dbReference type="GO" id="GO:0005507">
    <property type="term" value="F:copper ion binding"/>
    <property type="evidence" value="ECO:0007669"/>
    <property type="project" value="TreeGrafter"/>
</dbReference>
<evidence type="ECO:0000256" key="1">
    <source>
        <dbReference type="ARBA" id="ARBA00004651"/>
    </source>
</evidence>
<reference evidence="9" key="1">
    <citation type="submission" date="2021-07" db="EMBL/GenBank/DDBJ databases">
        <title>New genus and species of the family Alcaligenaceae.</title>
        <authorList>
            <person name="Hahn M.W."/>
        </authorList>
    </citation>
    <scope>NUCLEOTIDE SEQUENCE</scope>
    <source>
        <strain evidence="9">LF4-65</strain>
    </source>
</reference>
<feature type="transmembrane region" description="Helical" evidence="8">
    <location>
        <begin position="284"/>
        <end position="302"/>
    </location>
</feature>
<evidence type="ECO:0000256" key="4">
    <source>
        <dbReference type="ARBA" id="ARBA00022553"/>
    </source>
</evidence>
<dbReference type="RefSeq" id="WP_259659896.1">
    <property type="nucleotide sequence ID" value="NZ_JAHXRI010000004.1"/>
</dbReference>
<gene>
    <name evidence="9" type="ORF">KZZ10_02330</name>
</gene>
<dbReference type="PANTHER" id="PTHR43520">
    <property type="entry name" value="ATP7, ISOFORM B"/>
    <property type="match status" value="1"/>
</dbReference>
<keyword evidence="10" id="KW-1185">Reference proteome</keyword>
<protein>
    <submittedName>
        <fullName evidence="9">Uncharacterized protein</fullName>
    </submittedName>
</protein>
<keyword evidence="3" id="KW-1003">Cell membrane</keyword>
<keyword evidence="2" id="KW-0813">Transport</keyword>
<keyword evidence="7" id="KW-0406">Ion transport</keyword>
<dbReference type="AlphaFoldDB" id="A0A953NA19"/>
<feature type="transmembrane region" description="Helical" evidence="8">
    <location>
        <begin position="175"/>
        <end position="196"/>
    </location>
</feature>